<keyword evidence="1" id="KW-0805">Transcription regulation</keyword>
<dbReference type="InterPro" id="IPR050109">
    <property type="entry name" value="HTH-type_TetR-like_transc_reg"/>
</dbReference>
<evidence type="ECO:0000256" key="2">
    <source>
        <dbReference type="ARBA" id="ARBA00023125"/>
    </source>
</evidence>
<dbReference type="Proteomes" id="UP001303236">
    <property type="component" value="Chromosome"/>
</dbReference>
<sequence>MAPDGTGRRPAKQQERSLLTRGALLDATAREIDRHGYGSMVMHRIAREAGVTTGALTFHFPTKGQLLAELGELGLARVEERVSEVAELPVTPLRRAHLLLLALLELLHRDVVARAAVRLSSEIPGADDWSDSWLRPVREMFRSAGEEGQLRAGVTPEAVTEMALRLAAGTEVHARGDGAGPEDAEAARVRFTQFCDLLLYGISAIRPPEPDPASKNT</sequence>
<evidence type="ECO:0000256" key="3">
    <source>
        <dbReference type="ARBA" id="ARBA00023163"/>
    </source>
</evidence>
<name>A0ABY9W1I6_9ACTN</name>
<proteinExistence type="predicted"/>
<keyword evidence="7" id="KW-1185">Reference proteome</keyword>
<evidence type="ECO:0000313" key="7">
    <source>
        <dbReference type="Proteomes" id="UP001303236"/>
    </source>
</evidence>
<dbReference type="Pfam" id="PF00440">
    <property type="entry name" value="TetR_N"/>
    <property type="match status" value="1"/>
</dbReference>
<dbReference type="SUPFAM" id="SSF48498">
    <property type="entry name" value="Tetracyclin repressor-like, C-terminal domain"/>
    <property type="match status" value="1"/>
</dbReference>
<protein>
    <submittedName>
        <fullName evidence="6">Helix-turn-helix domain-containing protein</fullName>
    </submittedName>
</protein>
<dbReference type="InterPro" id="IPR036271">
    <property type="entry name" value="Tet_transcr_reg_TetR-rel_C_sf"/>
</dbReference>
<feature type="domain" description="HTH tetR-type" evidence="5">
    <location>
        <begin position="18"/>
        <end position="78"/>
    </location>
</feature>
<dbReference type="PANTHER" id="PTHR30055:SF234">
    <property type="entry name" value="HTH-TYPE TRANSCRIPTIONAL REGULATOR BETI"/>
    <property type="match status" value="1"/>
</dbReference>
<dbReference type="PANTHER" id="PTHR30055">
    <property type="entry name" value="HTH-TYPE TRANSCRIPTIONAL REGULATOR RUTR"/>
    <property type="match status" value="1"/>
</dbReference>
<dbReference type="EMBL" id="CP134500">
    <property type="protein sequence ID" value="WNF29324.1"/>
    <property type="molecule type" value="Genomic_DNA"/>
</dbReference>
<evidence type="ECO:0000259" key="5">
    <source>
        <dbReference type="PROSITE" id="PS50977"/>
    </source>
</evidence>
<dbReference type="PRINTS" id="PR00455">
    <property type="entry name" value="HTHTETR"/>
</dbReference>
<dbReference type="InterPro" id="IPR001647">
    <property type="entry name" value="HTH_TetR"/>
</dbReference>
<organism evidence="6 7">
    <name type="scientific">Streptomyces durocortorensis</name>
    <dbReference type="NCBI Taxonomy" id="2811104"/>
    <lineage>
        <taxon>Bacteria</taxon>
        <taxon>Bacillati</taxon>
        <taxon>Actinomycetota</taxon>
        <taxon>Actinomycetes</taxon>
        <taxon>Kitasatosporales</taxon>
        <taxon>Streptomycetaceae</taxon>
        <taxon>Streptomyces</taxon>
    </lineage>
</organism>
<dbReference type="Gene3D" id="1.10.357.10">
    <property type="entry name" value="Tetracycline Repressor, domain 2"/>
    <property type="match status" value="1"/>
</dbReference>
<evidence type="ECO:0000313" key="6">
    <source>
        <dbReference type="EMBL" id="WNF29324.1"/>
    </source>
</evidence>
<dbReference type="InterPro" id="IPR009057">
    <property type="entry name" value="Homeodomain-like_sf"/>
</dbReference>
<dbReference type="PROSITE" id="PS50977">
    <property type="entry name" value="HTH_TETR_2"/>
    <property type="match status" value="1"/>
</dbReference>
<feature type="DNA-binding region" description="H-T-H motif" evidence="4">
    <location>
        <begin position="41"/>
        <end position="60"/>
    </location>
</feature>
<reference evidence="6 7" key="1">
    <citation type="submission" date="2023-09" db="EMBL/GenBank/DDBJ databases">
        <title>Genome completion map analysis of the actinomycetes C11-1.</title>
        <authorList>
            <person name="Qin P."/>
            <person name="Guan P."/>
        </authorList>
    </citation>
    <scope>NUCLEOTIDE SEQUENCE [LARGE SCALE GENOMIC DNA]</scope>
    <source>
        <strain evidence="6 7">C11-1</strain>
    </source>
</reference>
<accession>A0ABY9W1I6</accession>
<dbReference type="SUPFAM" id="SSF46689">
    <property type="entry name" value="Homeodomain-like"/>
    <property type="match status" value="1"/>
</dbReference>
<evidence type="ECO:0000256" key="1">
    <source>
        <dbReference type="ARBA" id="ARBA00023015"/>
    </source>
</evidence>
<keyword evidence="3" id="KW-0804">Transcription</keyword>
<evidence type="ECO:0000256" key="4">
    <source>
        <dbReference type="PROSITE-ProRule" id="PRU00335"/>
    </source>
</evidence>
<keyword evidence="2 4" id="KW-0238">DNA-binding</keyword>
<gene>
    <name evidence="6" type="ORF">RI138_22250</name>
</gene>